<evidence type="ECO:0000313" key="3">
    <source>
        <dbReference type="EMBL" id="MDI1488978.1"/>
    </source>
</evidence>
<feature type="transmembrane region" description="Helical" evidence="2">
    <location>
        <begin position="55"/>
        <end position="74"/>
    </location>
</feature>
<keyword evidence="2" id="KW-1133">Transmembrane helix</keyword>
<dbReference type="Proteomes" id="UP001161017">
    <property type="component" value="Unassembled WGS sequence"/>
</dbReference>
<reference evidence="3" key="1">
    <citation type="journal article" date="2023" name="Genome Biol. Evol.">
        <title>First Whole Genome Sequence and Flow Cytometry Genome Size Data for the Lichen-Forming Fungus Ramalina farinacea (Ascomycota).</title>
        <authorList>
            <person name="Llewellyn T."/>
            <person name="Mian S."/>
            <person name="Hill R."/>
            <person name="Leitch I.J."/>
            <person name="Gaya E."/>
        </authorList>
    </citation>
    <scope>NUCLEOTIDE SEQUENCE</scope>
    <source>
        <strain evidence="3">LIQ254RAFAR</strain>
    </source>
</reference>
<dbReference type="AlphaFoldDB" id="A0AA43QQG9"/>
<sequence>MSKLHLVTRSASTFLYALEFLISALILGIFSYFLAHLARDDANPPIPQWEKAVEGISGAAVLYTIFAVLLTCFFGGITFFALIAVILDVLFCGGMIAIAVLARGGRHSFLFLVSALVQVFLSRSHKREKRYGPSPSNNYTSGSGKRRPWQRKGRKTKGAHDAELGAFSSGGLGANGHEKTANRDSDITGTTAPVTDAAYGGPTNKYATHEPTIPSHHAGYTPQTTGTVGGPNPGVAGPAGAGHHSAVSEMDGSAGGGPENPFVKHDPNPYAEVHGGGYVHSNPESNTYTR</sequence>
<comment type="caution">
    <text evidence="3">The sequence shown here is derived from an EMBL/GenBank/DDBJ whole genome shotgun (WGS) entry which is preliminary data.</text>
</comment>
<evidence type="ECO:0000256" key="2">
    <source>
        <dbReference type="SAM" id="Phobius"/>
    </source>
</evidence>
<feature type="compositionally biased region" description="Basic and acidic residues" evidence="1">
    <location>
        <begin position="176"/>
        <end position="186"/>
    </location>
</feature>
<organism evidence="3 4">
    <name type="scientific">Ramalina farinacea</name>
    <dbReference type="NCBI Taxonomy" id="258253"/>
    <lineage>
        <taxon>Eukaryota</taxon>
        <taxon>Fungi</taxon>
        <taxon>Dikarya</taxon>
        <taxon>Ascomycota</taxon>
        <taxon>Pezizomycotina</taxon>
        <taxon>Lecanoromycetes</taxon>
        <taxon>OSLEUM clade</taxon>
        <taxon>Lecanoromycetidae</taxon>
        <taxon>Lecanorales</taxon>
        <taxon>Lecanorineae</taxon>
        <taxon>Ramalinaceae</taxon>
        <taxon>Ramalina</taxon>
    </lineage>
</organism>
<name>A0AA43QQG9_9LECA</name>
<evidence type="ECO:0000313" key="4">
    <source>
        <dbReference type="Proteomes" id="UP001161017"/>
    </source>
</evidence>
<evidence type="ECO:0008006" key="5">
    <source>
        <dbReference type="Google" id="ProtNLM"/>
    </source>
</evidence>
<feature type="transmembrane region" description="Helical" evidence="2">
    <location>
        <begin position="79"/>
        <end position="102"/>
    </location>
</feature>
<feature type="compositionally biased region" description="Polar residues" evidence="1">
    <location>
        <begin position="134"/>
        <end position="143"/>
    </location>
</feature>
<protein>
    <recommendedName>
        <fullName evidence="5">MARVEL domain-containing protein</fullName>
    </recommendedName>
</protein>
<feature type="compositionally biased region" description="Basic residues" evidence="1">
    <location>
        <begin position="144"/>
        <end position="157"/>
    </location>
</feature>
<dbReference type="EMBL" id="JAPUFD010000008">
    <property type="protein sequence ID" value="MDI1488978.1"/>
    <property type="molecule type" value="Genomic_DNA"/>
</dbReference>
<accession>A0AA43QQG9</accession>
<keyword evidence="2" id="KW-0472">Membrane</keyword>
<proteinExistence type="predicted"/>
<keyword evidence="2" id="KW-0812">Transmembrane</keyword>
<evidence type="ECO:0000256" key="1">
    <source>
        <dbReference type="SAM" id="MobiDB-lite"/>
    </source>
</evidence>
<feature type="transmembrane region" description="Helical" evidence="2">
    <location>
        <begin position="12"/>
        <end position="35"/>
    </location>
</feature>
<gene>
    <name evidence="3" type="ORF">OHK93_008255</name>
</gene>
<feature type="compositionally biased region" description="Gly residues" evidence="1">
    <location>
        <begin position="227"/>
        <end position="240"/>
    </location>
</feature>
<feature type="region of interest" description="Disordered" evidence="1">
    <location>
        <begin position="128"/>
        <end position="290"/>
    </location>
</feature>
<keyword evidence="4" id="KW-1185">Reference proteome</keyword>